<comment type="caution">
    <text evidence="1">The sequence shown here is derived from an EMBL/GenBank/DDBJ whole genome shotgun (WGS) entry which is preliminary data.</text>
</comment>
<evidence type="ECO:0000313" key="2">
    <source>
        <dbReference type="Proteomes" id="UP000611723"/>
    </source>
</evidence>
<name>A0A935C7R8_9BACT</name>
<evidence type="ECO:0000313" key="1">
    <source>
        <dbReference type="EMBL" id="MBK6265181.1"/>
    </source>
</evidence>
<dbReference type="Pfam" id="PF16125">
    <property type="entry name" value="DUF4837"/>
    <property type="match status" value="1"/>
</dbReference>
<reference evidence="1" key="1">
    <citation type="submission" date="2021-01" db="EMBL/GenBank/DDBJ databases">
        <title>Marivirga aurantiaca sp. nov., isolated from intertidal surface sediments.</title>
        <authorList>
            <person name="Zhang M."/>
        </authorList>
    </citation>
    <scope>NUCLEOTIDE SEQUENCE</scope>
    <source>
        <strain evidence="1">S37H4</strain>
    </source>
</reference>
<dbReference type="RefSeq" id="WP_201430857.1">
    <property type="nucleotide sequence ID" value="NZ_JAEQBW010000003.1"/>
</dbReference>
<sequence length="363" mass="41439">MQLTNNIQGLFISLLLLVSIMSCDSNGESNSSATMQNARGEDGEIILVMAPDQWNGALGQQVKDLFRANVEAIPQDEPLYDIKRTDPSKFNSVLKASKNLMFVATLDNNSAEGKRLKKYFTDNSIEQIKNNPDIFSFNQEDVYAKGQEVLYLFGRTEEELMKNIEENKEKIQQFFNKVEEERMVEKIKKSTSKGVMNYLSSNLGLDMVIPYGFDLAVKDENHAWIRKLDQREELNIWVVKMPFNDESVFDPANLKSLRNELGRKYITDKDNDSLYITTQDQMNLVIDTVNLNGNFALQTKGLWKYSDNSRGGAFVSYLFANEQSGDLYYVEGYLDNPGKDKREPMRKLEAILSTADIPDTIND</sequence>
<proteinExistence type="predicted"/>
<dbReference type="AlphaFoldDB" id="A0A935C7R8"/>
<dbReference type="InterPro" id="IPR032286">
    <property type="entry name" value="DUF4837"/>
</dbReference>
<keyword evidence="2" id="KW-1185">Reference proteome</keyword>
<protein>
    <submittedName>
        <fullName evidence="1">DUF4837 family protein</fullName>
    </submittedName>
</protein>
<dbReference type="Proteomes" id="UP000611723">
    <property type="component" value="Unassembled WGS sequence"/>
</dbReference>
<dbReference type="EMBL" id="JAEQBW010000003">
    <property type="protein sequence ID" value="MBK6265181.1"/>
    <property type="molecule type" value="Genomic_DNA"/>
</dbReference>
<organism evidence="1 2">
    <name type="scientific">Marivirga aurantiaca</name>
    <dbReference type="NCBI Taxonomy" id="2802615"/>
    <lineage>
        <taxon>Bacteria</taxon>
        <taxon>Pseudomonadati</taxon>
        <taxon>Bacteroidota</taxon>
        <taxon>Cytophagia</taxon>
        <taxon>Cytophagales</taxon>
        <taxon>Marivirgaceae</taxon>
        <taxon>Marivirga</taxon>
    </lineage>
</organism>
<accession>A0A935C7R8</accession>
<gene>
    <name evidence="1" type="ORF">JKA74_09035</name>
</gene>